<evidence type="ECO:0000313" key="2">
    <source>
        <dbReference type="EMBL" id="SFK18840.1"/>
    </source>
</evidence>
<dbReference type="STRING" id="351675.SAMN05421680_1358"/>
<dbReference type="EMBL" id="NITY01000030">
    <property type="protein sequence ID" value="PHM36204.1"/>
    <property type="molecule type" value="Genomic_DNA"/>
</dbReference>
<evidence type="ECO:0000313" key="1">
    <source>
        <dbReference type="EMBL" id="PHM36204.1"/>
    </source>
</evidence>
<dbReference type="AlphaFoldDB" id="A0A1I3XH94"/>
<proteinExistence type="predicted"/>
<reference evidence="1 4" key="3">
    <citation type="journal article" date="2017" name="Nat. Microbiol.">
        <title>Natural product diversity associated with the nematode symbionts Photorhabdus and Xenorhabdus.</title>
        <authorList>
            <person name="Tobias N.J."/>
            <person name="Wolff H."/>
            <person name="Djahanschiri B."/>
            <person name="Grundmann F."/>
            <person name="Kronenwerth M."/>
            <person name="Shi Y.M."/>
            <person name="Simonyi S."/>
            <person name="Grun P."/>
            <person name="Shapiro-Ilan D."/>
            <person name="Pidot S.J."/>
            <person name="Stinear T.P."/>
            <person name="Ebersberger I."/>
            <person name="Bode H.B."/>
        </authorList>
    </citation>
    <scope>NUCLEOTIDE SEQUENCE [LARGE SCALE GENOMIC DNA]</scope>
    <source>
        <strain evidence="1 4">DSM 17908</strain>
    </source>
</reference>
<gene>
    <name evidence="2" type="ORF">SAMN05421680_1358</name>
    <name evidence="1" type="ORF">Xmau_04348</name>
</gene>
<evidence type="ECO:0008006" key="5">
    <source>
        <dbReference type="Google" id="ProtNLM"/>
    </source>
</evidence>
<protein>
    <recommendedName>
        <fullName evidence="5">Prophage endopeptidase</fullName>
    </recommendedName>
</protein>
<name>A0A1I3XH94_9GAMM</name>
<keyword evidence="4" id="KW-1185">Reference proteome</keyword>
<reference evidence="3" key="1">
    <citation type="submission" date="2016-10" db="EMBL/GenBank/DDBJ databases">
        <authorList>
            <person name="Varghese N."/>
            <person name="Submissions S."/>
        </authorList>
    </citation>
    <scope>NUCLEOTIDE SEQUENCE [LARGE SCALE GENOMIC DNA]</scope>
    <source>
        <strain evidence="3">DSM 17908</strain>
    </source>
</reference>
<organism evidence="2 3">
    <name type="scientific">Xenorhabdus mauleonii</name>
    <dbReference type="NCBI Taxonomy" id="351675"/>
    <lineage>
        <taxon>Bacteria</taxon>
        <taxon>Pseudomonadati</taxon>
        <taxon>Pseudomonadota</taxon>
        <taxon>Gammaproteobacteria</taxon>
        <taxon>Enterobacterales</taxon>
        <taxon>Morganellaceae</taxon>
        <taxon>Xenorhabdus</taxon>
    </lineage>
</organism>
<accession>A0A1I3XH94</accession>
<sequence>MMALLFKKGWAWLMKNMPIFMWLYAAAVVFFLYQDVKALAGKNAQLEKQLLITHNAFQSIRVFNDISRLNHESRRQSAVDSEQTQTVITTAVAHHDCANRVVPDGAVSRLQHHANRIRAGATDTDTGAAAR</sequence>
<reference evidence="2" key="2">
    <citation type="submission" date="2016-10" db="EMBL/GenBank/DDBJ databases">
        <authorList>
            <person name="de Groot N.N."/>
        </authorList>
    </citation>
    <scope>NUCLEOTIDE SEQUENCE [LARGE SCALE GENOMIC DNA]</scope>
    <source>
        <strain evidence="2">DSM 17908</strain>
    </source>
</reference>
<evidence type="ECO:0000313" key="4">
    <source>
        <dbReference type="Proteomes" id="UP000224607"/>
    </source>
</evidence>
<evidence type="ECO:0000313" key="3">
    <source>
        <dbReference type="Proteomes" id="UP000198919"/>
    </source>
</evidence>
<dbReference type="Proteomes" id="UP000224607">
    <property type="component" value="Unassembled WGS sequence"/>
</dbReference>
<dbReference type="Proteomes" id="UP000198919">
    <property type="component" value="Unassembled WGS sequence"/>
</dbReference>
<dbReference type="EMBL" id="FORG01000035">
    <property type="protein sequence ID" value="SFK18840.1"/>
    <property type="molecule type" value="Genomic_DNA"/>
</dbReference>